<keyword evidence="4" id="KW-0862">Zinc</keyword>
<feature type="domain" description="Matrin-type" evidence="7">
    <location>
        <begin position="11"/>
        <end position="41"/>
    </location>
</feature>
<proteinExistence type="predicted"/>
<feature type="non-terminal residue" evidence="8">
    <location>
        <position position="1"/>
    </location>
</feature>
<feature type="compositionally biased region" description="Basic and acidic residues" evidence="6">
    <location>
        <begin position="208"/>
        <end position="220"/>
    </location>
</feature>
<evidence type="ECO:0000256" key="1">
    <source>
        <dbReference type="ARBA" id="ARBA00004123"/>
    </source>
</evidence>
<dbReference type="InterPro" id="IPR000690">
    <property type="entry name" value="Matrin/U1-C_Znf_C2H2"/>
</dbReference>
<evidence type="ECO:0000313" key="9">
    <source>
        <dbReference type="EMBL" id="KRZ35647.1"/>
    </source>
</evidence>
<comment type="subcellular location">
    <subcellularLocation>
        <location evidence="1">Nucleus</location>
    </subcellularLocation>
</comment>
<dbReference type="InterPro" id="IPR003604">
    <property type="entry name" value="Matrin/U1-like-C_Znf_C2H2"/>
</dbReference>
<feature type="compositionally biased region" description="Acidic residues" evidence="6">
    <location>
        <begin position="299"/>
        <end position="312"/>
    </location>
</feature>
<reference evidence="10 11" key="1">
    <citation type="submission" date="2015-01" db="EMBL/GenBank/DDBJ databases">
        <title>Evolution of Trichinella species and genotypes.</title>
        <authorList>
            <person name="Korhonen P.K."/>
            <person name="Edoardo P."/>
            <person name="Giuseppe L.R."/>
            <person name="Gasser R.B."/>
        </authorList>
    </citation>
    <scope>NUCLEOTIDE SEQUENCE [LARGE SCALE GENOMIC DNA]</scope>
    <source>
        <strain evidence="8">ISS13</strain>
        <strain evidence="9">ISS176</strain>
    </source>
</reference>
<dbReference type="GO" id="GO:0005634">
    <property type="term" value="C:nucleus"/>
    <property type="evidence" value="ECO:0007669"/>
    <property type="project" value="UniProtKB-SubCell"/>
</dbReference>
<dbReference type="SUPFAM" id="SSF57667">
    <property type="entry name" value="beta-beta-alpha zinc fingers"/>
    <property type="match status" value="1"/>
</dbReference>
<evidence type="ECO:0000256" key="5">
    <source>
        <dbReference type="ARBA" id="ARBA00023242"/>
    </source>
</evidence>
<feature type="region of interest" description="Disordered" evidence="6">
    <location>
        <begin position="183"/>
        <end position="243"/>
    </location>
</feature>
<evidence type="ECO:0000256" key="6">
    <source>
        <dbReference type="SAM" id="MobiDB-lite"/>
    </source>
</evidence>
<keyword evidence="2" id="KW-0479">Metal-binding</keyword>
<dbReference type="SMART" id="SM00451">
    <property type="entry name" value="ZnF_U1"/>
    <property type="match status" value="1"/>
</dbReference>
<evidence type="ECO:0000313" key="11">
    <source>
        <dbReference type="Proteomes" id="UP000054826"/>
    </source>
</evidence>
<dbReference type="InterPro" id="IPR036236">
    <property type="entry name" value="Znf_C2H2_sf"/>
</dbReference>
<evidence type="ECO:0000313" key="10">
    <source>
        <dbReference type="Proteomes" id="UP000054632"/>
    </source>
</evidence>
<protein>
    <recommendedName>
        <fullName evidence="7">Matrin-type domain-containing protein</fullName>
    </recommendedName>
</protein>
<dbReference type="EMBL" id="JYDV01000086">
    <property type="protein sequence ID" value="KRZ35647.1"/>
    <property type="molecule type" value="Genomic_DNA"/>
</dbReference>
<sequence length="338" mass="38789">LDPQMGISGSYFCMVCNSYLNSAKQAHGHCNGKKHQNKLQLLNMYPQYKQQRRAFASENFKNVNLLPDCCYWRNMLTPQPYLLASNGLEQCNKLCTALSCVVSPIVDCYQRQPFVLGNFVQLYTPIKVPVDQMKSHPWLQNTALAGNYSQCGTNSNRFCFKPKDAQCHLCHWEDSQIVNESADYRHTRRMNKSKVSGNTKSSKNVQVHKKEEKTIRHAELQADLQSDSTADKESDEDTCHSTCSLSDYQNMNSDSSYGSSGDEELKEKFEDTKLIKRRSVYKQRSSNKQISDNEKSCNEEDIDSDEKENEDLEISKVSDSPNHHTFFAKTYFRKEIST</sequence>
<dbReference type="Proteomes" id="UP000054632">
    <property type="component" value="Unassembled WGS sequence"/>
</dbReference>
<evidence type="ECO:0000256" key="2">
    <source>
        <dbReference type="ARBA" id="ARBA00022723"/>
    </source>
</evidence>
<dbReference type="GO" id="GO:0008270">
    <property type="term" value="F:zinc ion binding"/>
    <property type="evidence" value="ECO:0007669"/>
    <property type="project" value="UniProtKB-KW"/>
</dbReference>
<feature type="compositionally biased region" description="Polar residues" evidence="6">
    <location>
        <begin position="193"/>
        <end position="205"/>
    </location>
</feature>
<keyword evidence="5" id="KW-0539">Nucleus</keyword>
<keyword evidence="3" id="KW-0863">Zinc-finger</keyword>
<name>A0A0V1E375_TRIPS</name>
<feature type="region of interest" description="Disordered" evidence="6">
    <location>
        <begin position="279"/>
        <end position="322"/>
    </location>
</feature>
<comment type="caution">
    <text evidence="8">The sequence shown here is derived from an EMBL/GenBank/DDBJ whole genome shotgun (WGS) entry which is preliminary data.</text>
</comment>
<evidence type="ECO:0000256" key="3">
    <source>
        <dbReference type="ARBA" id="ARBA00022771"/>
    </source>
</evidence>
<evidence type="ECO:0000256" key="4">
    <source>
        <dbReference type="ARBA" id="ARBA00022833"/>
    </source>
</evidence>
<evidence type="ECO:0000313" key="8">
    <source>
        <dbReference type="EMBL" id="KRY68251.1"/>
    </source>
</evidence>
<gene>
    <name evidence="8" type="ORF">T4A_11629</name>
    <name evidence="9" type="ORF">T4C_9716</name>
</gene>
<dbReference type="PROSITE" id="PS50171">
    <property type="entry name" value="ZF_MATRIN"/>
    <property type="match status" value="1"/>
</dbReference>
<dbReference type="EMBL" id="JYDR01000116">
    <property type="protein sequence ID" value="KRY68251.1"/>
    <property type="molecule type" value="Genomic_DNA"/>
</dbReference>
<dbReference type="GO" id="GO:0003676">
    <property type="term" value="F:nucleic acid binding"/>
    <property type="evidence" value="ECO:0007669"/>
    <property type="project" value="InterPro"/>
</dbReference>
<dbReference type="Proteomes" id="UP000054826">
    <property type="component" value="Unassembled WGS sequence"/>
</dbReference>
<evidence type="ECO:0000259" key="7">
    <source>
        <dbReference type="PROSITE" id="PS50171"/>
    </source>
</evidence>
<organism evidence="8 10">
    <name type="scientific">Trichinella pseudospiralis</name>
    <name type="common">Parasitic roundworm</name>
    <dbReference type="NCBI Taxonomy" id="6337"/>
    <lineage>
        <taxon>Eukaryota</taxon>
        <taxon>Metazoa</taxon>
        <taxon>Ecdysozoa</taxon>
        <taxon>Nematoda</taxon>
        <taxon>Enoplea</taxon>
        <taxon>Dorylaimia</taxon>
        <taxon>Trichinellida</taxon>
        <taxon>Trichinellidae</taxon>
        <taxon>Trichinella</taxon>
    </lineage>
</organism>
<dbReference type="AlphaFoldDB" id="A0A0V1E375"/>
<accession>A0A0V1E375</accession>
<dbReference type="Gene3D" id="3.30.160.60">
    <property type="entry name" value="Classic Zinc Finger"/>
    <property type="match status" value="1"/>
</dbReference>